<keyword evidence="2" id="KW-1185">Reference proteome</keyword>
<dbReference type="VEuPathDB" id="TriTrypDB:ADEAN_001001900"/>
<dbReference type="EMBL" id="LR877170">
    <property type="protein sequence ID" value="CAD2222475.1"/>
    <property type="molecule type" value="Genomic_DNA"/>
</dbReference>
<organism evidence="1 2">
    <name type="scientific">Angomonas deanei</name>
    <dbReference type="NCBI Taxonomy" id="59799"/>
    <lineage>
        <taxon>Eukaryota</taxon>
        <taxon>Discoba</taxon>
        <taxon>Euglenozoa</taxon>
        <taxon>Kinetoplastea</taxon>
        <taxon>Metakinetoplastina</taxon>
        <taxon>Trypanosomatida</taxon>
        <taxon>Trypanosomatidae</taxon>
        <taxon>Strigomonadinae</taxon>
        <taxon>Angomonas</taxon>
    </lineage>
</organism>
<dbReference type="InterPro" id="IPR029052">
    <property type="entry name" value="Metallo-depent_PP-like"/>
</dbReference>
<dbReference type="Gene3D" id="3.60.21.10">
    <property type="match status" value="1"/>
</dbReference>
<proteinExistence type="predicted"/>
<evidence type="ECO:0000313" key="1">
    <source>
        <dbReference type="EMBL" id="CAD2222475.1"/>
    </source>
</evidence>
<protein>
    <submittedName>
        <fullName evidence="1">Calcineurin-like phosphoesterase, putative</fullName>
    </submittedName>
</protein>
<dbReference type="OrthoDB" id="426586at2759"/>
<dbReference type="PANTHER" id="PTHR42254">
    <property type="entry name" value="METALLOPHOS DOMAIN-CONTAINING PROTEIN"/>
    <property type="match status" value="1"/>
</dbReference>
<dbReference type="SUPFAM" id="SSF56300">
    <property type="entry name" value="Metallo-dependent phosphatases"/>
    <property type="match status" value="1"/>
</dbReference>
<reference evidence="1 2" key="1">
    <citation type="submission" date="2020-08" db="EMBL/GenBank/DDBJ databases">
        <authorList>
            <person name="Newling K."/>
            <person name="Davey J."/>
            <person name="Forrester S."/>
        </authorList>
    </citation>
    <scope>NUCLEOTIDE SEQUENCE [LARGE SCALE GENOMIC DNA]</scope>
    <source>
        <strain evidence="2">Crithidia deanei Carvalho (ATCC PRA-265)</strain>
    </source>
</reference>
<name>A0A7G2CSE4_9TRYP</name>
<dbReference type="AlphaFoldDB" id="A0A7G2CSE4"/>
<evidence type="ECO:0000313" key="2">
    <source>
        <dbReference type="Proteomes" id="UP000515908"/>
    </source>
</evidence>
<dbReference type="PANTHER" id="PTHR42254:SF1">
    <property type="entry name" value="CALCINEURIN-LIKE PHOSPHOESTERASE DOMAIN-CONTAINING PROTEIN"/>
    <property type="match status" value="1"/>
</dbReference>
<gene>
    <name evidence="1" type="ORF">ADEAN_001001900</name>
</gene>
<sequence length="481" mass="53660">MSQRRLFYITDLEGDLGYFTRILNHKKCPIFVDKRKPGTTPLSGLPYGFLKRDGITRKSPPKAPTITNLFDLEHFSLEFKDDSTELVFGGDLFDHGQDICLAHALLDLKARYSSRTHLILGNRDINKLIMPRIYEDAASHTAKEAECMLFGIDRSKLPEALSRTSEVSYPEYLKSTNRVSSDLADPVSFLQWGLKYKMGSSRAFIHRKNELEATLGTDVSEREVADSFFDAAKIGGAYCEYLRNASIMTVIDSILFVHGGINDDNVGVIPDPNAKWYEQKEKARNLMKEGHDFFSWRNELEAFKNRELDDWMNGRGNKGEALRMYAIPKRVAPHSVVVGSFVDLHGPAYSSLNVIEYLLQSGISTVCAGHQPCGDSPAVVQQPGGFTMIDADNSYCGKEHSTDTNSRWKGLNIVEFGENGVCTLEGCRADGSPFLYQVGTGVDNNSGGKLLGRSVGDGWWVKVRLAVRRSHTDILLSKYEG</sequence>
<dbReference type="Proteomes" id="UP000515908">
    <property type="component" value="Chromosome 26"/>
</dbReference>
<accession>A0A7G2CSE4</accession>